<proteinExistence type="predicted"/>
<reference evidence="2" key="1">
    <citation type="submission" date="2021-08" db="EMBL/GenBank/DDBJ databases">
        <title>WGS assembly of Ceratopteris richardii.</title>
        <authorList>
            <person name="Marchant D.B."/>
            <person name="Chen G."/>
            <person name="Jenkins J."/>
            <person name="Shu S."/>
            <person name="Leebens-Mack J."/>
            <person name="Grimwood J."/>
            <person name="Schmutz J."/>
            <person name="Soltis P."/>
            <person name="Soltis D."/>
            <person name="Chen Z.-H."/>
        </authorList>
    </citation>
    <scope>NUCLEOTIDE SEQUENCE</scope>
    <source>
        <strain evidence="2">Whitten #5841</strain>
        <tissue evidence="2">Leaf</tissue>
    </source>
</reference>
<evidence type="ECO:0000313" key="3">
    <source>
        <dbReference type="Proteomes" id="UP000825935"/>
    </source>
</evidence>
<comment type="caution">
    <text evidence="2">The sequence shown here is derived from an EMBL/GenBank/DDBJ whole genome shotgun (WGS) entry which is preliminary data.</text>
</comment>
<sequence>MNQNVSRSKVNRSKRRNPVADLCLKDTILETIVEEDENEAQNHEEEPPTRSSPNDVDDERKLVQSRSSDSTVGTKEHRTLSKPFNSASLSTPSSFVSRPRPILSSSFIPVESFSKQRKRIPGVQKLAKVMKSSAASLLD</sequence>
<evidence type="ECO:0000256" key="1">
    <source>
        <dbReference type="SAM" id="MobiDB-lite"/>
    </source>
</evidence>
<organism evidence="2 3">
    <name type="scientific">Ceratopteris richardii</name>
    <name type="common">Triangle waterfern</name>
    <dbReference type="NCBI Taxonomy" id="49495"/>
    <lineage>
        <taxon>Eukaryota</taxon>
        <taxon>Viridiplantae</taxon>
        <taxon>Streptophyta</taxon>
        <taxon>Embryophyta</taxon>
        <taxon>Tracheophyta</taxon>
        <taxon>Polypodiopsida</taxon>
        <taxon>Polypodiidae</taxon>
        <taxon>Polypodiales</taxon>
        <taxon>Pteridineae</taxon>
        <taxon>Pteridaceae</taxon>
        <taxon>Parkerioideae</taxon>
        <taxon>Ceratopteris</taxon>
    </lineage>
</organism>
<dbReference type="AlphaFoldDB" id="A0A8T2Q6S7"/>
<keyword evidence="3" id="KW-1185">Reference proteome</keyword>
<evidence type="ECO:0000313" key="2">
    <source>
        <dbReference type="EMBL" id="KAH7279419.1"/>
    </source>
</evidence>
<name>A0A8T2Q6S7_CERRI</name>
<feature type="region of interest" description="Disordered" evidence="1">
    <location>
        <begin position="1"/>
        <end position="21"/>
    </location>
</feature>
<feature type="region of interest" description="Disordered" evidence="1">
    <location>
        <begin position="33"/>
        <end position="100"/>
    </location>
</feature>
<protein>
    <submittedName>
        <fullName evidence="2">Uncharacterized protein</fullName>
    </submittedName>
</protein>
<dbReference type="Proteomes" id="UP000825935">
    <property type="component" value="Chromosome 37"/>
</dbReference>
<accession>A0A8T2Q6S7</accession>
<feature type="compositionally biased region" description="Polar residues" evidence="1">
    <location>
        <begin position="82"/>
        <end position="96"/>
    </location>
</feature>
<dbReference type="EMBL" id="CM035442">
    <property type="protein sequence ID" value="KAH7279419.1"/>
    <property type="molecule type" value="Genomic_DNA"/>
</dbReference>
<feature type="compositionally biased region" description="Polar residues" evidence="1">
    <location>
        <begin position="64"/>
        <end position="73"/>
    </location>
</feature>
<gene>
    <name evidence="2" type="ORF">KP509_37G018800</name>
</gene>